<dbReference type="InterPro" id="IPR056157">
    <property type="entry name" value="TPR_IFT80_172_dom"/>
</dbReference>
<dbReference type="GO" id="GO:0042073">
    <property type="term" value="P:intraciliary transport"/>
    <property type="evidence" value="ECO:0007669"/>
    <property type="project" value="TreeGrafter"/>
</dbReference>
<comment type="caution">
    <text evidence="11">The sequence shown here is derived from an EMBL/GenBank/DDBJ whole genome shotgun (WGS) entry which is preliminary data.</text>
</comment>
<keyword evidence="5" id="KW-0802">TPR repeat</keyword>
<dbReference type="SUPFAM" id="SSF50978">
    <property type="entry name" value="WD40 repeat-like"/>
    <property type="match status" value="1"/>
</dbReference>
<dbReference type="GO" id="GO:0030992">
    <property type="term" value="C:intraciliary transport particle B"/>
    <property type="evidence" value="ECO:0007669"/>
    <property type="project" value="TreeGrafter"/>
</dbReference>
<dbReference type="GO" id="GO:0005930">
    <property type="term" value="C:axoneme"/>
    <property type="evidence" value="ECO:0007669"/>
    <property type="project" value="TreeGrafter"/>
</dbReference>
<evidence type="ECO:0000313" key="11">
    <source>
        <dbReference type="EMBL" id="CAI2386632.1"/>
    </source>
</evidence>
<dbReference type="InterPro" id="IPR001680">
    <property type="entry name" value="WD40_rpt"/>
</dbReference>
<feature type="domain" description="IF140/IFT172/WDR19 TPR" evidence="10">
    <location>
        <begin position="850"/>
        <end position="933"/>
    </location>
</feature>
<dbReference type="Pfam" id="PF23387">
    <property type="entry name" value="TPR_IFT80_172"/>
    <property type="match status" value="1"/>
</dbReference>
<dbReference type="PANTHER" id="PTHR15722:SF2">
    <property type="entry name" value="INTRAFLAGELLAR TRANSPORT PROTEIN 172 HOMOLOG"/>
    <property type="match status" value="1"/>
</dbReference>
<evidence type="ECO:0000256" key="6">
    <source>
        <dbReference type="ARBA" id="ARBA00023069"/>
    </source>
</evidence>
<comment type="subcellular location">
    <subcellularLocation>
        <location evidence="1">Cell projection</location>
        <location evidence="1">Cilium</location>
    </subcellularLocation>
</comment>
<reference evidence="11" key="1">
    <citation type="submission" date="2023-07" db="EMBL/GenBank/DDBJ databases">
        <authorList>
            <consortium name="AG Swart"/>
            <person name="Singh M."/>
            <person name="Singh A."/>
            <person name="Seah K."/>
            <person name="Emmerich C."/>
        </authorList>
    </citation>
    <scope>NUCLEOTIDE SEQUENCE</scope>
    <source>
        <strain evidence="11">DP1</strain>
    </source>
</reference>
<dbReference type="InterPro" id="IPR056168">
    <property type="entry name" value="TPR_IF140/IFT172/WDR19"/>
</dbReference>
<dbReference type="Pfam" id="PF00400">
    <property type="entry name" value="WD40"/>
    <property type="match status" value="1"/>
</dbReference>
<evidence type="ECO:0000256" key="8">
    <source>
        <dbReference type="ARBA" id="ARBA00038130"/>
    </source>
</evidence>
<evidence type="ECO:0000256" key="2">
    <source>
        <dbReference type="ARBA" id="ARBA00022473"/>
    </source>
</evidence>
<dbReference type="PANTHER" id="PTHR15722">
    <property type="entry name" value="IFT140/172-RELATED"/>
    <property type="match status" value="1"/>
</dbReference>
<comment type="similarity">
    <text evidence="8">Belongs to the IFT172 family.</text>
</comment>
<protein>
    <submittedName>
        <fullName evidence="11">Uncharacterized protein</fullName>
    </submittedName>
</protein>
<keyword evidence="2" id="KW-0217">Developmental protein</keyword>
<evidence type="ECO:0000256" key="7">
    <source>
        <dbReference type="ARBA" id="ARBA00023273"/>
    </source>
</evidence>
<proteinExistence type="inferred from homology"/>
<evidence type="ECO:0000259" key="9">
    <source>
        <dbReference type="Pfam" id="PF23387"/>
    </source>
</evidence>
<dbReference type="Pfam" id="PF24762">
    <property type="entry name" value="TPR_IF140-IFT172"/>
    <property type="match status" value="1"/>
</dbReference>
<dbReference type="Gene3D" id="1.25.40.470">
    <property type="match status" value="2"/>
</dbReference>
<keyword evidence="6" id="KW-0969">Cilium</keyword>
<evidence type="ECO:0000256" key="4">
    <source>
        <dbReference type="ARBA" id="ARBA00022737"/>
    </source>
</evidence>
<evidence type="ECO:0000259" key="10">
    <source>
        <dbReference type="Pfam" id="PF24762"/>
    </source>
</evidence>
<accession>A0AAD2DA25</accession>
<dbReference type="Gene3D" id="2.130.10.10">
    <property type="entry name" value="YVTN repeat-like/Quinoprotein amine dehydrogenase"/>
    <property type="match status" value="1"/>
</dbReference>
<gene>
    <name evidence="11" type="ORF">ECRASSUSDP1_LOCUS28254</name>
</gene>
<evidence type="ECO:0000313" key="12">
    <source>
        <dbReference type="Proteomes" id="UP001295684"/>
    </source>
</evidence>
<dbReference type="EMBL" id="CAMPGE010029156">
    <property type="protein sequence ID" value="CAI2386632.1"/>
    <property type="molecule type" value="Genomic_DNA"/>
</dbReference>
<name>A0AAD2DA25_EUPCR</name>
<evidence type="ECO:0000256" key="5">
    <source>
        <dbReference type="ARBA" id="ARBA00022803"/>
    </source>
</evidence>
<feature type="domain" description="IFT80/172/WDR35 TPR" evidence="9">
    <location>
        <begin position="619"/>
        <end position="717"/>
    </location>
</feature>
<keyword evidence="3" id="KW-0853">WD repeat</keyword>
<organism evidence="11 12">
    <name type="scientific">Euplotes crassus</name>
    <dbReference type="NCBI Taxonomy" id="5936"/>
    <lineage>
        <taxon>Eukaryota</taxon>
        <taxon>Sar</taxon>
        <taxon>Alveolata</taxon>
        <taxon>Ciliophora</taxon>
        <taxon>Intramacronucleata</taxon>
        <taxon>Spirotrichea</taxon>
        <taxon>Hypotrichia</taxon>
        <taxon>Euplotida</taxon>
        <taxon>Euplotidae</taxon>
        <taxon>Moneuplotes</taxon>
    </lineage>
</organism>
<dbReference type="InterPro" id="IPR015943">
    <property type="entry name" value="WD40/YVTN_repeat-like_dom_sf"/>
</dbReference>
<sequence length="1723" mass="196078">MQVKYWKNLQSPIDGMQKISAMCWSPDSKRHAVATADRVVQLYDENGEKKDRFGTRPAEKGQKSYVIRAMAFSLDSTKIAIAQSDNAIFVYKLGTEWKERKSICNKFIQASSVTCMIWPNDRVNEIYFGVAEGKVRVGTLKNNKSSSVYATESYVVSISASPDGNNIVSGHLDGAIITMNLESKAKQKITTHSSVPYALAWGVQILAAGNDGRVVFYEADGNCFQKIDYSKDDKVKEFTGAMFNPTGETAIVGNFNRFYVYNYNNKRPQWDEICCKHIENYYSVTALAWKFDSSKFGFGSLCGSIDVFDVCLRKSKSFTYVSLSQVIVKSKEGNKQMVIKSEVGAEIDKINVSQDRYVIGNTAETILLGDIETGKSSEILWRGSGNEKFIFNNPNVCMIYNAGELSIVEFGVNEIIGTCRTESLHPNLISARLNYSQKQGYEEENVAKVIAYLLDPQTIYVQDLNNQQILAQINHDGKIDYLELNPGGNKLLFRDRWKQLYLYNIIEQTKTTLLNYCSYVNWVPFSDVVVAQNRGNLCVWYSIDEPDKMTKYDIKGDVESIERSDGKTEVIVDDGSNTYSYALEETLIAFSAALEYKSLENAMEILEPLELTQENEANWKSLTKIAIEQNNFFVAERCYAALGDVAKAGYYRKINDLVRENGYDDYKVQSKLAVLSKHFQKAEAILLDHNQLEEAMAMYQEVHRWDESIKLAERMKHQDAQEYLDNYYGWLLSTNQEPKAAEIKERAGDYITAINLYLKGGLPAKAANIVTTYNMSYPQDLLEKIASSLTSNNMHEKAGDFFEKLDLQQRALDAFVRGRAFRKAIDLAKRAFPTAVVNLEEEWGDHLCSQKQHDLAISHYKQAGIFSKAVEAAIKAKQWNTAVQLVQGQPEEIARPFYREIALHFAEVRQFDLAEKYFVKAGEFVEAFQMYVKASKWDAAYKLISRYLPESEYTMLYIKEAQSFEKEGRYKDSEKMYITANEPDLAINMYKNAKLYDQMIRLVSKYRKELLKDTHIHLAQECETDGNHKQAEHHYVEGGHWNGAVDMYTVHEMWDDAIRVAKAHGSQKDCENVAVKVADTMGHDSGRAFLIKNGLVDAAIEFEANKDNFDEAFKLANLHAKYKLPDVHLKYALYLEDEKRYKEAEEEYIKASKPGEAIGMYKHLGDWHSALQVARQYDPDSVNSVFFSQGESFLQRRDFAKAEGCFINAKDPEAAINAYMRERMYGEALRVAKNHCPHRVHEINQKIGDPGGMGSDLKVEDIFNSAKISEDNRDYSKAIDGYLRITEHDTSDKGLLEEAWERAANLAMSYDKDRVRDVVETVGERLYSIQSYDASAEIYERYGDYQRAIEIYMAAQQFTKAKQVAGSVNPAEQQRLLSIIDEKERQFRIDSGDIGDMAADGDAQSLEMLFNKGRYDQCLQIAEQQGTDVLSGYLERYAKQLVQNGDWTGTANTMNKYGCPPNQNLFAVYKTVALEILAASNVSELTACKGMLQRLVDNLTLSYDDSNPIFREFNEYLLINHYLLLKIECESSSGSSAVYTRLCISLLRYTKIIRADKAFLDAGNACKSEGMNNMAFLFFKRYLDLAEAIEDPDNAPFEDNADFEGTDIPSPFDIPLPESNLMGEDEREEIRDWVLQIQMDDNIDTTLNMRPDEDYGGEIYEATLVNPNNGEQYDPCIVSGYPLLRSNMITCKFCNKGAIREYWNEYVTVAQKCPWCKSIQTPY</sequence>
<dbReference type="GO" id="GO:0036064">
    <property type="term" value="C:ciliary basal body"/>
    <property type="evidence" value="ECO:0007669"/>
    <property type="project" value="TreeGrafter"/>
</dbReference>
<evidence type="ECO:0000256" key="3">
    <source>
        <dbReference type="ARBA" id="ARBA00022574"/>
    </source>
</evidence>
<keyword evidence="7" id="KW-0966">Cell projection</keyword>
<keyword evidence="4" id="KW-0677">Repeat</keyword>
<keyword evidence="12" id="KW-1185">Reference proteome</keyword>
<dbReference type="FunFam" id="2.130.10.10:FF:003383">
    <property type="entry name" value="Uncharacterized protein"/>
    <property type="match status" value="1"/>
</dbReference>
<dbReference type="InterPro" id="IPR036322">
    <property type="entry name" value="WD40_repeat_dom_sf"/>
</dbReference>
<dbReference type="Proteomes" id="UP001295684">
    <property type="component" value="Unassembled WGS sequence"/>
</dbReference>
<evidence type="ECO:0000256" key="1">
    <source>
        <dbReference type="ARBA" id="ARBA00004138"/>
    </source>
</evidence>
<dbReference type="SUPFAM" id="SSF69322">
    <property type="entry name" value="Tricorn protease domain 2"/>
    <property type="match status" value="1"/>
</dbReference>
<dbReference type="SMART" id="SM00320">
    <property type="entry name" value="WD40"/>
    <property type="match status" value="5"/>
</dbReference>